<keyword evidence="1" id="KW-1133">Transmembrane helix</keyword>
<evidence type="ECO:0000313" key="4">
    <source>
        <dbReference type="Proteomes" id="UP000214684"/>
    </source>
</evidence>
<sequence>MNLELKKELPIIGIVIIPFVYLASIWKSLPERIPINWNMDGEIAHWGSKIILILVVCMLPVLTYTVLFAAAKFDPKNRTASMGRKFSQLKFFLVLFKSLLALIIIYITKNQSFSDPALMYVLVGVLLMIMGNYFKVIRPGYFIGIRTPWTLENEEVWKATHVFAGKIWLFGGLIIVLGGIIFSGFVFSKALVTIGFIVAFLPVAYSFFKYRQLEKKQKKL</sequence>
<evidence type="ECO:0000259" key="2">
    <source>
        <dbReference type="Pfam" id="PF07853"/>
    </source>
</evidence>
<dbReference type="PANTHER" id="PTHR37810:SF5">
    <property type="entry name" value="IMMUNITY PROTEIN SDPI"/>
    <property type="match status" value="1"/>
</dbReference>
<dbReference type="RefSeq" id="WP_089478668.1">
    <property type="nucleotide sequence ID" value="NZ_MUGS01000006.1"/>
</dbReference>
<feature type="transmembrane region" description="Helical" evidence="1">
    <location>
        <begin position="191"/>
        <end position="208"/>
    </location>
</feature>
<dbReference type="InterPro" id="IPR012867">
    <property type="entry name" value="DUF1648"/>
</dbReference>
<dbReference type="PIRSF" id="PIRSF038959">
    <property type="entry name" value="SdpI"/>
    <property type="match status" value="1"/>
</dbReference>
<proteinExistence type="predicted"/>
<dbReference type="Pfam" id="PF07853">
    <property type="entry name" value="DUF1648"/>
    <property type="match status" value="1"/>
</dbReference>
<evidence type="ECO:0000256" key="1">
    <source>
        <dbReference type="SAM" id="Phobius"/>
    </source>
</evidence>
<reference evidence="3 4" key="1">
    <citation type="submission" date="2016-11" db="EMBL/GenBank/DDBJ databases">
        <title>Whole genomes of Flavobacteriaceae.</title>
        <authorList>
            <person name="Stine C."/>
            <person name="Li C."/>
            <person name="Tadesse D."/>
        </authorList>
    </citation>
    <scope>NUCLEOTIDE SEQUENCE [LARGE SCALE GENOMIC DNA]</scope>
    <source>
        <strain evidence="3 4">DSM 24704</strain>
    </source>
</reference>
<dbReference type="EMBL" id="MUGS01000006">
    <property type="protein sequence ID" value="OXG08368.1"/>
    <property type="molecule type" value="Genomic_DNA"/>
</dbReference>
<accession>A0A227PGF2</accession>
<feature type="transmembrane region" description="Helical" evidence="1">
    <location>
        <begin position="91"/>
        <end position="107"/>
    </location>
</feature>
<name>A0A227PGF2_9FLAO</name>
<evidence type="ECO:0000313" key="3">
    <source>
        <dbReference type="EMBL" id="OXG08368.1"/>
    </source>
</evidence>
<keyword evidence="1" id="KW-0472">Membrane</keyword>
<dbReference type="Proteomes" id="UP000214684">
    <property type="component" value="Unassembled WGS sequence"/>
</dbReference>
<dbReference type="OrthoDB" id="9808690at2"/>
<feature type="transmembrane region" description="Helical" evidence="1">
    <location>
        <begin position="46"/>
        <end position="70"/>
    </location>
</feature>
<dbReference type="InterPro" id="IPR026272">
    <property type="entry name" value="SdpI"/>
</dbReference>
<feature type="domain" description="DUF1648" evidence="2">
    <location>
        <begin position="14"/>
        <end position="55"/>
    </location>
</feature>
<feature type="transmembrane region" description="Helical" evidence="1">
    <location>
        <begin position="9"/>
        <end position="26"/>
    </location>
</feature>
<comment type="caution">
    <text evidence="3">The sequence shown here is derived from an EMBL/GenBank/DDBJ whole genome shotgun (WGS) entry which is preliminary data.</text>
</comment>
<feature type="transmembrane region" description="Helical" evidence="1">
    <location>
        <begin position="119"/>
        <end position="137"/>
    </location>
</feature>
<dbReference type="InterPro" id="IPR025962">
    <property type="entry name" value="SdpI/YhfL"/>
</dbReference>
<dbReference type="PANTHER" id="PTHR37810">
    <property type="entry name" value="IMMUNITY PROTEIN SDPI"/>
    <property type="match status" value="1"/>
</dbReference>
<keyword evidence="4" id="KW-1185">Reference proteome</keyword>
<dbReference type="Pfam" id="PF13630">
    <property type="entry name" value="SdpI"/>
    <property type="match status" value="1"/>
</dbReference>
<feature type="transmembrane region" description="Helical" evidence="1">
    <location>
        <begin position="167"/>
        <end position="185"/>
    </location>
</feature>
<protein>
    <recommendedName>
        <fullName evidence="2">DUF1648 domain-containing protein</fullName>
    </recommendedName>
</protein>
<gene>
    <name evidence="3" type="ORF">B0A64_06290</name>
</gene>
<dbReference type="AlphaFoldDB" id="A0A227PGF2"/>
<organism evidence="3 4">
    <name type="scientific">Flavobacterium araucananum</name>
    <dbReference type="NCBI Taxonomy" id="946678"/>
    <lineage>
        <taxon>Bacteria</taxon>
        <taxon>Pseudomonadati</taxon>
        <taxon>Bacteroidota</taxon>
        <taxon>Flavobacteriia</taxon>
        <taxon>Flavobacteriales</taxon>
        <taxon>Flavobacteriaceae</taxon>
        <taxon>Flavobacterium</taxon>
    </lineage>
</organism>
<keyword evidence="1" id="KW-0812">Transmembrane</keyword>
<dbReference type="GO" id="GO:0009636">
    <property type="term" value="P:response to toxic substance"/>
    <property type="evidence" value="ECO:0007669"/>
    <property type="project" value="TreeGrafter"/>
</dbReference>